<gene>
    <name evidence="1" type="ORF">DQQ10_20430</name>
</gene>
<organism evidence="1 2">
    <name type="scientific">Pseudochryseolinea flava</name>
    <dbReference type="NCBI Taxonomy" id="2059302"/>
    <lineage>
        <taxon>Bacteria</taxon>
        <taxon>Pseudomonadati</taxon>
        <taxon>Bacteroidota</taxon>
        <taxon>Cytophagia</taxon>
        <taxon>Cytophagales</taxon>
        <taxon>Fulvivirgaceae</taxon>
        <taxon>Pseudochryseolinea</taxon>
    </lineage>
</organism>
<evidence type="ECO:0000313" key="1">
    <source>
        <dbReference type="EMBL" id="RAV99263.1"/>
    </source>
</evidence>
<evidence type="ECO:0000313" key="2">
    <source>
        <dbReference type="Proteomes" id="UP000251889"/>
    </source>
</evidence>
<name>A0A364XZQ3_9BACT</name>
<reference evidence="1 2" key="1">
    <citation type="submission" date="2018-06" db="EMBL/GenBank/DDBJ databases">
        <title>Chryseolinea flavus sp. nov., a member of the phylum Bacteroidetes isolated from soil.</title>
        <authorList>
            <person name="Li Y."/>
            <person name="Wang J."/>
        </authorList>
    </citation>
    <scope>NUCLEOTIDE SEQUENCE [LARGE SCALE GENOMIC DNA]</scope>
    <source>
        <strain evidence="1 2">SDU1-6</strain>
    </source>
</reference>
<accession>A0A364XZQ3</accession>
<sequence length="76" mass="8790">MYWYQLERDASDLFMKNEEVDCRVAAKSAWDISSGDFVMIRLANGKKYKAVVRKISLFSFKDGFVGEMTVKKTHTT</sequence>
<dbReference type="EMBL" id="QMFY01000012">
    <property type="protein sequence ID" value="RAV99263.1"/>
    <property type="molecule type" value="Genomic_DNA"/>
</dbReference>
<dbReference type="AlphaFoldDB" id="A0A364XZQ3"/>
<protein>
    <submittedName>
        <fullName evidence="1">Uncharacterized protein</fullName>
    </submittedName>
</protein>
<keyword evidence="2" id="KW-1185">Reference proteome</keyword>
<dbReference type="Proteomes" id="UP000251889">
    <property type="component" value="Unassembled WGS sequence"/>
</dbReference>
<comment type="caution">
    <text evidence="1">The sequence shown here is derived from an EMBL/GenBank/DDBJ whole genome shotgun (WGS) entry which is preliminary data.</text>
</comment>
<proteinExistence type="predicted"/>